<organism evidence="15 16">
    <name type="scientific">Budvicia aquatica</name>
    <dbReference type="NCBI Taxonomy" id="82979"/>
    <lineage>
        <taxon>Bacteria</taxon>
        <taxon>Pseudomonadati</taxon>
        <taxon>Pseudomonadota</taxon>
        <taxon>Gammaproteobacteria</taxon>
        <taxon>Enterobacterales</taxon>
        <taxon>Budviciaceae</taxon>
        <taxon>Budvicia</taxon>
    </lineage>
</organism>
<dbReference type="Gene3D" id="1.20.1730.10">
    <property type="entry name" value="Sodium/glucose cotransporter"/>
    <property type="match status" value="1"/>
</dbReference>
<keyword evidence="4" id="KW-1003">Cell membrane</keyword>
<dbReference type="InterPro" id="IPR001734">
    <property type="entry name" value="Na/solute_symporter"/>
</dbReference>
<evidence type="ECO:0000256" key="9">
    <source>
        <dbReference type="ARBA" id="ARBA00023065"/>
    </source>
</evidence>
<evidence type="ECO:0000256" key="12">
    <source>
        <dbReference type="ARBA" id="ARBA00033708"/>
    </source>
</evidence>
<dbReference type="Pfam" id="PF00474">
    <property type="entry name" value="SSF"/>
    <property type="match status" value="1"/>
</dbReference>
<keyword evidence="10 14" id="KW-0472">Membrane</keyword>
<dbReference type="InterPro" id="IPR050277">
    <property type="entry name" value="Sodium:Solute_Symporter"/>
</dbReference>
<feature type="transmembrane region" description="Helical" evidence="14">
    <location>
        <begin position="6"/>
        <end position="26"/>
    </location>
</feature>
<proteinExistence type="inferred from homology"/>
<feature type="transmembrane region" description="Helical" evidence="14">
    <location>
        <begin position="59"/>
        <end position="77"/>
    </location>
</feature>
<keyword evidence="7 14" id="KW-1133">Transmembrane helix</keyword>
<reference evidence="15 16" key="1">
    <citation type="submission" date="2019-03" db="EMBL/GenBank/DDBJ databases">
        <authorList>
            <consortium name="Pathogen Informatics"/>
        </authorList>
    </citation>
    <scope>NUCLEOTIDE SEQUENCE [LARGE SCALE GENOMIC DNA]</scope>
    <source>
        <strain evidence="15 16">NCTC12282</strain>
    </source>
</reference>
<gene>
    <name evidence="15" type="primary">putP_3</name>
    <name evidence="15" type="ORF">NCTC12282_03903</name>
</gene>
<comment type="subcellular location">
    <subcellularLocation>
        <location evidence="1">Cell membrane</location>
        <topology evidence="1">Multi-pass membrane protein</topology>
    </subcellularLocation>
</comment>
<keyword evidence="9" id="KW-0406">Ion transport</keyword>
<keyword evidence="8" id="KW-0915">Sodium</keyword>
<dbReference type="AlphaFoldDB" id="A0A484ZMK1"/>
<feature type="transmembrane region" description="Helical" evidence="14">
    <location>
        <begin position="33"/>
        <end position="53"/>
    </location>
</feature>
<evidence type="ECO:0000256" key="6">
    <source>
        <dbReference type="ARBA" id="ARBA00022847"/>
    </source>
</evidence>
<accession>A0A484ZMK1</accession>
<evidence type="ECO:0000256" key="3">
    <source>
        <dbReference type="ARBA" id="ARBA00022448"/>
    </source>
</evidence>
<dbReference type="PROSITE" id="PS50283">
    <property type="entry name" value="NA_SOLUT_SYMP_3"/>
    <property type="match status" value="1"/>
</dbReference>
<evidence type="ECO:0000256" key="4">
    <source>
        <dbReference type="ARBA" id="ARBA00022475"/>
    </source>
</evidence>
<dbReference type="InterPro" id="IPR038377">
    <property type="entry name" value="Na/Glc_symporter_sf"/>
</dbReference>
<evidence type="ECO:0000256" key="8">
    <source>
        <dbReference type="ARBA" id="ARBA00023053"/>
    </source>
</evidence>
<evidence type="ECO:0000256" key="10">
    <source>
        <dbReference type="ARBA" id="ARBA00023136"/>
    </source>
</evidence>
<dbReference type="GO" id="GO:0015824">
    <property type="term" value="P:proline transport"/>
    <property type="evidence" value="ECO:0007669"/>
    <property type="project" value="TreeGrafter"/>
</dbReference>
<evidence type="ECO:0000256" key="13">
    <source>
        <dbReference type="RuleBase" id="RU362091"/>
    </source>
</evidence>
<keyword evidence="6" id="KW-0769">Symport</keyword>
<dbReference type="PANTHER" id="PTHR48086">
    <property type="entry name" value="SODIUM/PROLINE SYMPORTER-RELATED"/>
    <property type="match status" value="1"/>
</dbReference>
<dbReference type="GO" id="GO:0005886">
    <property type="term" value="C:plasma membrane"/>
    <property type="evidence" value="ECO:0007669"/>
    <property type="project" value="UniProtKB-SubCell"/>
</dbReference>
<evidence type="ECO:0000256" key="11">
    <source>
        <dbReference type="ARBA" id="ARBA00023201"/>
    </source>
</evidence>
<comment type="catalytic activity">
    <reaction evidence="12">
        <text>L-proline(in) + Na(+)(in) = L-proline(out) + Na(+)(out)</text>
        <dbReference type="Rhea" id="RHEA:28967"/>
        <dbReference type="ChEBI" id="CHEBI:29101"/>
        <dbReference type="ChEBI" id="CHEBI:60039"/>
    </reaction>
</comment>
<keyword evidence="11" id="KW-0739">Sodium transport</keyword>
<evidence type="ECO:0000256" key="14">
    <source>
        <dbReference type="SAM" id="Phobius"/>
    </source>
</evidence>
<sequence>MLGLVSYAWAGFGAAFGPVVLLSVVWSGMTRNGALAGMLIGAATVIIWKQYAWFGLYEIIPGFIFATIGIFVFSMVGNRPTEKMLSRFNTAEKEFQSVKE</sequence>
<dbReference type="Proteomes" id="UP000373449">
    <property type="component" value="Unassembled WGS sequence"/>
</dbReference>
<comment type="similarity">
    <text evidence="2 13">Belongs to the sodium:solute symporter (SSF) (TC 2.A.21) family.</text>
</comment>
<evidence type="ECO:0000256" key="2">
    <source>
        <dbReference type="ARBA" id="ARBA00006434"/>
    </source>
</evidence>
<evidence type="ECO:0000313" key="16">
    <source>
        <dbReference type="Proteomes" id="UP000373449"/>
    </source>
</evidence>
<evidence type="ECO:0000313" key="15">
    <source>
        <dbReference type="EMBL" id="VFS49425.1"/>
    </source>
</evidence>
<keyword evidence="5 14" id="KW-0812">Transmembrane</keyword>
<evidence type="ECO:0000256" key="1">
    <source>
        <dbReference type="ARBA" id="ARBA00004651"/>
    </source>
</evidence>
<dbReference type="EMBL" id="CAADJA010000002">
    <property type="protein sequence ID" value="VFS49425.1"/>
    <property type="molecule type" value="Genomic_DNA"/>
</dbReference>
<evidence type="ECO:0000256" key="7">
    <source>
        <dbReference type="ARBA" id="ARBA00022989"/>
    </source>
</evidence>
<keyword evidence="3" id="KW-0813">Transport</keyword>
<dbReference type="GO" id="GO:0005298">
    <property type="term" value="F:proline:sodium symporter activity"/>
    <property type="evidence" value="ECO:0007669"/>
    <property type="project" value="TreeGrafter"/>
</dbReference>
<dbReference type="PANTHER" id="PTHR48086:SF3">
    <property type="entry name" value="SODIUM_PROLINE SYMPORTER"/>
    <property type="match status" value="1"/>
</dbReference>
<name>A0A484ZMK1_9GAMM</name>
<evidence type="ECO:0000256" key="5">
    <source>
        <dbReference type="ARBA" id="ARBA00022692"/>
    </source>
</evidence>
<protein>
    <submittedName>
        <fullName evidence="15">Propionate transporter</fullName>
    </submittedName>
</protein>
<dbReference type="GO" id="GO:0015193">
    <property type="term" value="F:L-proline transmembrane transporter activity"/>
    <property type="evidence" value="ECO:0007669"/>
    <property type="project" value="TreeGrafter"/>
</dbReference>